<feature type="compositionally biased region" description="Basic and acidic residues" evidence="1">
    <location>
        <begin position="57"/>
        <end position="70"/>
    </location>
</feature>
<dbReference type="EMBL" id="BAAAXZ010000068">
    <property type="protein sequence ID" value="GAA2922349.1"/>
    <property type="molecule type" value="Genomic_DNA"/>
</dbReference>
<keyword evidence="3" id="KW-1185">Reference proteome</keyword>
<proteinExistence type="predicted"/>
<evidence type="ECO:0000256" key="1">
    <source>
        <dbReference type="SAM" id="MobiDB-lite"/>
    </source>
</evidence>
<sequence>MLLTLGLLEAYDAEDPVPVLMTASSWHPRREHPYTWLARRLVQAAPLPGRPAGVRPRHGDPAGDRGDMCC</sequence>
<organism evidence="2 3">
    <name type="scientific">Streptomyces thioluteus</name>
    <dbReference type="NCBI Taxonomy" id="66431"/>
    <lineage>
        <taxon>Bacteria</taxon>
        <taxon>Bacillati</taxon>
        <taxon>Actinomycetota</taxon>
        <taxon>Actinomycetes</taxon>
        <taxon>Kitasatosporales</taxon>
        <taxon>Streptomycetaceae</taxon>
        <taxon>Streptomyces</taxon>
    </lineage>
</organism>
<gene>
    <name evidence="2" type="ORF">GCM10020221_18150</name>
</gene>
<reference evidence="3" key="1">
    <citation type="journal article" date="2019" name="Int. J. Syst. Evol. Microbiol.">
        <title>The Global Catalogue of Microorganisms (GCM) 10K type strain sequencing project: providing services to taxonomists for standard genome sequencing and annotation.</title>
        <authorList>
            <consortium name="The Broad Institute Genomics Platform"/>
            <consortium name="The Broad Institute Genome Sequencing Center for Infectious Disease"/>
            <person name="Wu L."/>
            <person name="Ma J."/>
        </authorList>
    </citation>
    <scope>NUCLEOTIDE SEQUENCE [LARGE SCALE GENOMIC DNA]</scope>
    <source>
        <strain evidence="3">JCM 4087</strain>
    </source>
</reference>
<dbReference type="Proteomes" id="UP001501102">
    <property type="component" value="Unassembled WGS sequence"/>
</dbReference>
<comment type="caution">
    <text evidence="2">The sequence shown here is derived from an EMBL/GenBank/DDBJ whole genome shotgun (WGS) entry which is preliminary data.</text>
</comment>
<evidence type="ECO:0000313" key="3">
    <source>
        <dbReference type="Proteomes" id="UP001501102"/>
    </source>
</evidence>
<protein>
    <submittedName>
        <fullName evidence="2">Uncharacterized protein</fullName>
    </submittedName>
</protein>
<evidence type="ECO:0000313" key="2">
    <source>
        <dbReference type="EMBL" id="GAA2922349.1"/>
    </source>
</evidence>
<accession>A0ABP6J8D2</accession>
<feature type="region of interest" description="Disordered" evidence="1">
    <location>
        <begin position="47"/>
        <end position="70"/>
    </location>
</feature>
<name>A0ABP6J8D2_STRTU</name>